<dbReference type="OrthoDB" id="2356842at2"/>
<organism evidence="1 2">
    <name type="scientific">Rossellomorea vietnamensis</name>
    <dbReference type="NCBI Taxonomy" id="218284"/>
    <lineage>
        <taxon>Bacteria</taxon>
        <taxon>Bacillati</taxon>
        <taxon>Bacillota</taxon>
        <taxon>Bacilli</taxon>
        <taxon>Bacillales</taxon>
        <taxon>Bacillaceae</taxon>
        <taxon>Rossellomorea</taxon>
    </lineage>
</organism>
<dbReference type="Gene3D" id="3.40.50.300">
    <property type="entry name" value="P-loop containing nucleotide triphosphate hydrolases"/>
    <property type="match status" value="1"/>
</dbReference>
<comment type="caution">
    <text evidence="1">The sequence shown here is derived from an EMBL/GenBank/DDBJ whole genome shotgun (WGS) entry which is preliminary data.</text>
</comment>
<dbReference type="GO" id="GO:0005524">
    <property type="term" value="F:ATP binding"/>
    <property type="evidence" value="ECO:0007669"/>
    <property type="project" value="UniProtKB-KW"/>
</dbReference>
<keyword evidence="1" id="KW-0067">ATP-binding</keyword>
<sequence>MKRYVILTVGKTHSGKSTFARLLEEKQEDILVIDQDNHAEFINTHYKRLLPEEGPNTLKTAITQSIVEYAVKNTKSHLILCNSNLGRNSRSRVLEYYHREGFHSILVYFNLSDVLLQERIACSARSTKIFRSASTFTEVLNRQNQDSVKQNSFSPNKGEADCLFTIGKPMDVPVVIDKIIEILKFE</sequence>
<dbReference type="Pfam" id="PF13671">
    <property type="entry name" value="AAA_33"/>
    <property type="match status" value="1"/>
</dbReference>
<dbReference type="RefSeq" id="WP_148939953.1">
    <property type="nucleotide sequence ID" value="NZ_VTEI01000005.1"/>
</dbReference>
<protein>
    <submittedName>
        <fullName evidence="1">ATP-binding protein</fullName>
    </submittedName>
</protein>
<evidence type="ECO:0000313" key="1">
    <source>
        <dbReference type="EMBL" id="TYS16716.1"/>
    </source>
</evidence>
<evidence type="ECO:0000313" key="2">
    <source>
        <dbReference type="Proteomes" id="UP000322267"/>
    </source>
</evidence>
<accession>A0A5D4NTS3</accession>
<keyword evidence="1" id="KW-0547">Nucleotide-binding</keyword>
<reference evidence="1 2" key="1">
    <citation type="submission" date="2019-08" db="EMBL/GenBank/DDBJ databases">
        <title>Bacillus genomes from the desert of Cuatro Cienegas, Coahuila.</title>
        <authorList>
            <person name="Olmedo-Alvarez G."/>
        </authorList>
    </citation>
    <scope>NUCLEOTIDE SEQUENCE [LARGE SCALE GENOMIC DNA]</scope>
    <source>
        <strain evidence="1 2">CH34_1T</strain>
    </source>
</reference>
<dbReference type="SUPFAM" id="SSF52540">
    <property type="entry name" value="P-loop containing nucleoside triphosphate hydrolases"/>
    <property type="match status" value="1"/>
</dbReference>
<dbReference type="InterPro" id="IPR027417">
    <property type="entry name" value="P-loop_NTPase"/>
</dbReference>
<proteinExistence type="predicted"/>
<name>A0A5D4NTS3_9BACI</name>
<gene>
    <name evidence="1" type="ORF">FZC78_12080</name>
</gene>
<dbReference type="Proteomes" id="UP000322267">
    <property type="component" value="Unassembled WGS sequence"/>
</dbReference>
<dbReference type="AlphaFoldDB" id="A0A5D4NTS3"/>
<dbReference type="EMBL" id="VTEI01000005">
    <property type="protein sequence ID" value="TYS16716.1"/>
    <property type="molecule type" value="Genomic_DNA"/>
</dbReference>